<comment type="caution">
    <text evidence="2">The sequence shown here is derived from an EMBL/GenBank/DDBJ whole genome shotgun (WGS) entry which is preliminary data.</text>
</comment>
<dbReference type="InterPro" id="IPR029063">
    <property type="entry name" value="SAM-dependent_MTases_sf"/>
</dbReference>
<proteinExistence type="predicted"/>
<organism evidence="2 3">
    <name type="scientific">Lasiosphaeria ovina</name>
    <dbReference type="NCBI Taxonomy" id="92902"/>
    <lineage>
        <taxon>Eukaryota</taxon>
        <taxon>Fungi</taxon>
        <taxon>Dikarya</taxon>
        <taxon>Ascomycota</taxon>
        <taxon>Pezizomycotina</taxon>
        <taxon>Sordariomycetes</taxon>
        <taxon>Sordariomycetidae</taxon>
        <taxon>Sordariales</taxon>
        <taxon>Lasiosphaeriaceae</taxon>
        <taxon>Lasiosphaeria</taxon>
    </lineage>
</organism>
<dbReference type="GO" id="GO:0008168">
    <property type="term" value="F:methyltransferase activity"/>
    <property type="evidence" value="ECO:0007669"/>
    <property type="project" value="InterPro"/>
</dbReference>
<feature type="domain" description="Methyltransferase small" evidence="1">
    <location>
        <begin position="26"/>
        <end position="77"/>
    </location>
</feature>
<dbReference type="CDD" id="cd02440">
    <property type="entry name" value="AdoMet_MTases"/>
    <property type="match status" value="1"/>
</dbReference>
<sequence>MAGHRSFVNAASNCRQGWSASTVSNHSKRTIHSDATFLLPHLRTTDHVLDVGCGPGTITAGFAVHVPAGSVTGIDLSDKCSPCRGALPVGGLPRGSSSSFASSGHHVNGNDGSHDSPDYWLAGGGMLALLRRAGFGSPTTSTRSRSSGRLLTGAGTTVVAGAEARAVLASGFLRRLAPGDSYRETWRAGGVAEAEIDEARGALAAWAVAEDAWYVILHCDMLAWK</sequence>
<keyword evidence="3" id="KW-1185">Reference proteome</keyword>
<evidence type="ECO:0000313" key="3">
    <source>
        <dbReference type="Proteomes" id="UP001287356"/>
    </source>
</evidence>
<dbReference type="Proteomes" id="UP001287356">
    <property type="component" value="Unassembled WGS sequence"/>
</dbReference>
<dbReference type="Gene3D" id="3.40.50.150">
    <property type="entry name" value="Vaccinia Virus protein VP39"/>
    <property type="match status" value="1"/>
</dbReference>
<reference evidence="2" key="1">
    <citation type="journal article" date="2023" name="Mol. Phylogenet. Evol.">
        <title>Genome-scale phylogeny and comparative genomics of the fungal order Sordariales.</title>
        <authorList>
            <person name="Hensen N."/>
            <person name="Bonometti L."/>
            <person name="Westerberg I."/>
            <person name="Brannstrom I.O."/>
            <person name="Guillou S."/>
            <person name="Cros-Aarteil S."/>
            <person name="Calhoun S."/>
            <person name="Haridas S."/>
            <person name="Kuo A."/>
            <person name="Mondo S."/>
            <person name="Pangilinan J."/>
            <person name="Riley R."/>
            <person name="LaButti K."/>
            <person name="Andreopoulos B."/>
            <person name="Lipzen A."/>
            <person name="Chen C."/>
            <person name="Yan M."/>
            <person name="Daum C."/>
            <person name="Ng V."/>
            <person name="Clum A."/>
            <person name="Steindorff A."/>
            <person name="Ohm R.A."/>
            <person name="Martin F."/>
            <person name="Silar P."/>
            <person name="Natvig D.O."/>
            <person name="Lalanne C."/>
            <person name="Gautier V."/>
            <person name="Ament-Velasquez S.L."/>
            <person name="Kruys A."/>
            <person name="Hutchinson M.I."/>
            <person name="Powell A.J."/>
            <person name="Barry K."/>
            <person name="Miller A.N."/>
            <person name="Grigoriev I.V."/>
            <person name="Debuchy R."/>
            <person name="Gladieux P."/>
            <person name="Hiltunen Thoren M."/>
            <person name="Johannesson H."/>
        </authorList>
    </citation>
    <scope>NUCLEOTIDE SEQUENCE</scope>
    <source>
        <strain evidence="2">CBS 958.72</strain>
    </source>
</reference>
<evidence type="ECO:0000313" key="2">
    <source>
        <dbReference type="EMBL" id="KAK3376597.1"/>
    </source>
</evidence>
<dbReference type="Pfam" id="PF05175">
    <property type="entry name" value="MTS"/>
    <property type="match status" value="1"/>
</dbReference>
<evidence type="ECO:0000259" key="1">
    <source>
        <dbReference type="Pfam" id="PF05175"/>
    </source>
</evidence>
<dbReference type="AlphaFoldDB" id="A0AAE0KI52"/>
<gene>
    <name evidence="2" type="ORF">B0T24DRAFT_718918</name>
</gene>
<dbReference type="EMBL" id="JAULSN010000003">
    <property type="protein sequence ID" value="KAK3376597.1"/>
    <property type="molecule type" value="Genomic_DNA"/>
</dbReference>
<reference evidence="2" key="2">
    <citation type="submission" date="2023-06" db="EMBL/GenBank/DDBJ databases">
        <authorList>
            <consortium name="Lawrence Berkeley National Laboratory"/>
            <person name="Haridas S."/>
            <person name="Hensen N."/>
            <person name="Bonometti L."/>
            <person name="Westerberg I."/>
            <person name="Brannstrom I.O."/>
            <person name="Guillou S."/>
            <person name="Cros-Aarteil S."/>
            <person name="Calhoun S."/>
            <person name="Kuo A."/>
            <person name="Mondo S."/>
            <person name="Pangilinan J."/>
            <person name="Riley R."/>
            <person name="Labutti K."/>
            <person name="Andreopoulos B."/>
            <person name="Lipzen A."/>
            <person name="Chen C."/>
            <person name="Yanf M."/>
            <person name="Daum C."/>
            <person name="Ng V."/>
            <person name="Clum A."/>
            <person name="Steindorff A."/>
            <person name="Ohm R."/>
            <person name="Martin F."/>
            <person name="Silar P."/>
            <person name="Natvig D."/>
            <person name="Lalanne C."/>
            <person name="Gautier V."/>
            <person name="Ament-Velasquez S.L."/>
            <person name="Kruys A."/>
            <person name="Hutchinson M.I."/>
            <person name="Powell A.J."/>
            <person name="Barry K."/>
            <person name="Miller A.N."/>
            <person name="Grigoriev I.V."/>
            <person name="Debuchy R."/>
            <person name="Gladieux P."/>
            <person name="Thoren M.H."/>
            <person name="Johannesson H."/>
        </authorList>
    </citation>
    <scope>NUCLEOTIDE SEQUENCE</scope>
    <source>
        <strain evidence="2">CBS 958.72</strain>
    </source>
</reference>
<dbReference type="SUPFAM" id="SSF53335">
    <property type="entry name" value="S-adenosyl-L-methionine-dependent methyltransferases"/>
    <property type="match status" value="1"/>
</dbReference>
<protein>
    <recommendedName>
        <fullName evidence="1">Methyltransferase small domain-containing protein</fullName>
    </recommendedName>
</protein>
<accession>A0AAE0KI52</accession>
<dbReference type="InterPro" id="IPR007848">
    <property type="entry name" value="Small_mtfrase_dom"/>
</dbReference>
<name>A0AAE0KI52_9PEZI</name>